<protein>
    <submittedName>
        <fullName evidence="1">Uncharacterized protein</fullName>
    </submittedName>
</protein>
<accession>A0A024GUI8</accession>
<evidence type="ECO:0000313" key="2">
    <source>
        <dbReference type="Proteomes" id="UP000053237"/>
    </source>
</evidence>
<sequence length="116" mass="13180">MSCKRTACFQLEALLDDNSVPLNKSLRLSKRNQLDCLIINHLMKPVAFSSVLHEWNQMLPLLISAIISAGFSTLYDCREQDSSWNAFQCVGNVLWAAVPSSDMMHLYVIWVVKSMM</sequence>
<evidence type="ECO:0000313" key="1">
    <source>
        <dbReference type="EMBL" id="CCI50015.1"/>
    </source>
</evidence>
<dbReference type="Proteomes" id="UP000053237">
    <property type="component" value="Unassembled WGS sequence"/>
</dbReference>
<dbReference type="InParanoid" id="A0A024GUI8"/>
<keyword evidence="2" id="KW-1185">Reference proteome</keyword>
<proteinExistence type="predicted"/>
<reference evidence="1 2" key="1">
    <citation type="submission" date="2012-05" db="EMBL/GenBank/DDBJ databases">
        <title>Recombination and specialization in a pathogen metapopulation.</title>
        <authorList>
            <person name="Gardiner A."/>
            <person name="Kemen E."/>
            <person name="Schultz-Larsen T."/>
            <person name="MacLean D."/>
            <person name="Van Oosterhout C."/>
            <person name="Jones J.D.G."/>
        </authorList>
    </citation>
    <scope>NUCLEOTIDE SEQUENCE [LARGE SCALE GENOMIC DNA]</scope>
    <source>
        <strain evidence="1 2">Ac Nc2</strain>
    </source>
</reference>
<organism evidence="1 2">
    <name type="scientific">Albugo candida</name>
    <dbReference type="NCBI Taxonomy" id="65357"/>
    <lineage>
        <taxon>Eukaryota</taxon>
        <taxon>Sar</taxon>
        <taxon>Stramenopiles</taxon>
        <taxon>Oomycota</taxon>
        <taxon>Peronosporomycetes</taxon>
        <taxon>Albuginales</taxon>
        <taxon>Albuginaceae</taxon>
        <taxon>Albugo</taxon>
    </lineage>
</organism>
<dbReference type="AlphaFoldDB" id="A0A024GUI8"/>
<gene>
    <name evidence="1" type="ORF">BN9_115190</name>
</gene>
<comment type="caution">
    <text evidence="1">The sequence shown here is derived from an EMBL/GenBank/DDBJ whole genome shotgun (WGS) entry which is preliminary data.</text>
</comment>
<dbReference type="EMBL" id="CAIX01000379">
    <property type="protein sequence ID" value="CCI50015.1"/>
    <property type="molecule type" value="Genomic_DNA"/>
</dbReference>
<name>A0A024GUI8_9STRA</name>